<dbReference type="CDD" id="cd08239">
    <property type="entry name" value="THR_DH_like"/>
    <property type="match status" value="1"/>
</dbReference>
<dbReference type="InterPro" id="IPR002328">
    <property type="entry name" value="ADH_Zn_CS"/>
</dbReference>
<evidence type="ECO:0000313" key="7">
    <source>
        <dbReference type="Proteomes" id="UP000321058"/>
    </source>
</evidence>
<dbReference type="InterPro" id="IPR013154">
    <property type="entry name" value="ADH-like_N"/>
</dbReference>
<comment type="cofactor">
    <cofactor evidence="4">
        <name>Zn(2+)</name>
        <dbReference type="ChEBI" id="CHEBI:29105"/>
    </cofactor>
</comment>
<dbReference type="SUPFAM" id="SSF50129">
    <property type="entry name" value="GroES-like"/>
    <property type="match status" value="1"/>
</dbReference>
<keyword evidence="2 4" id="KW-0862">Zinc</keyword>
<dbReference type="Pfam" id="PF08240">
    <property type="entry name" value="ADH_N"/>
    <property type="match status" value="1"/>
</dbReference>
<evidence type="ECO:0000259" key="5">
    <source>
        <dbReference type="SMART" id="SM00829"/>
    </source>
</evidence>
<dbReference type="InterPro" id="IPR011032">
    <property type="entry name" value="GroES-like_sf"/>
</dbReference>
<evidence type="ECO:0000313" key="6">
    <source>
        <dbReference type="EMBL" id="GEP53148.1"/>
    </source>
</evidence>
<dbReference type="Pfam" id="PF00107">
    <property type="entry name" value="ADH_zinc_N"/>
    <property type="match status" value="1"/>
</dbReference>
<proteinExistence type="inferred from homology"/>
<evidence type="ECO:0000256" key="2">
    <source>
        <dbReference type="ARBA" id="ARBA00022833"/>
    </source>
</evidence>
<dbReference type="EMBL" id="BKAJ01000004">
    <property type="protein sequence ID" value="GEP53148.1"/>
    <property type="molecule type" value="Genomic_DNA"/>
</dbReference>
<dbReference type="OrthoDB" id="9773078at2"/>
<dbReference type="Proteomes" id="UP000321058">
    <property type="component" value="Unassembled WGS sequence"/>
</dbReference>
<evidence type="ECO:0000256" key="1">
    <source>
        <dbReference type="ARBA" id="ARBA00022723"/>
    </source>
</evidence>
<dbReference type="Gene3D" id="3.90.180.10">
    <property type="entry name" value="Medium-chain alcohol dehydrogenases, catalytic domain"/>
    <property type="match status" value="1"/>
</dbReference>
<keyword evidence="3" id="KW-0560">Oxidoreductase</keyword>
<dbReference type="PANTHER" id="PTHR43401">
    <property type="entry name" value="L-THREONINE 3-DEHYDROGENASE"/>
    <property type="match status" value="1"/>
</dbReference>
<protein>
    <submittedName>
        <fullName evidence="6">Alcohol dehydrogenase</fullName>
    </submittedName>
</protein>
<dbReference type="RefSeq" id="WP_147145456.1">
    <property type="nucleotide sequence ID" value="NZ_BKAJ01000004.1"/>
</dbReference>
<comment type="similarity">
    <text evidence="4">Belongs to the zinc-containing alcohol dehydrogenase family.</text>
</comment>
<evidence type="ECO:0000256" key="3">
    <source>
        <dbReference type="ARBA" id="ARBA00023002"/>
    </source>
</evidence>
<keyword evidence="7" id="KW-1185">Reference proteome</keyword>
<dbReference type="GO" id="GO:0008270">
    <property type="term" value="F:zinc ion binding"/>
    <property type="evidence" value="ECO:0007669"/>
    <property type="project" value="InterPro"/>
</dbReference>
<dbReference type="InterPro" id="IPR036291">
    <property type="entry name" value="NAD(P)-bd_dom_sf"/>
</dbReference>
<gene>
    <name evidence="6" type="ORF">RSO01_03140</name>
</gene>
<dbReference type="AlphaFoldDB" id="A0A512N2D8"/>
<evidence type="ECO:0000256" key="4">
    <source>
        <dbReference type="RuleBase" id="RU361277"/>
    </source>
</evidence>
<organism evidence="6 7">
    <name type="scientific">Reyranella soli</name>
    <dbReference type="NCBI Taxonomy" id="1230389"/>
    <lineage>
        <taxon>Bacteria</taxon>
        <taxon>Pseudomonadati</taxon>
        <taxon>Pseudomonadota</taxon>
        <taxon>Alphaproteobacteria</taxon>
        <taxon>Hyphomicrobiales</taxon>
        <taxon>Reyranellaceae</taxon>
        <taxon>Reyranella</taxon>
    </lineage>
</organism>
<dbReference type="Gene3D" id="3.40.50.720">
    <property type="entry name" value="NAD(P)-binding Rossmann-like Domain"/>
    <property type="match status" value="1"/>
</dbReference>
<dbReference type="SMART" id="SM00829">
    <property type="entry name" value="PKS_ER"/>
    <property type="match status" value="1"/>
</dbReference>
<feature type="domain" description="Enoyl reductase (ER)" evidence="5">
    <location>
        <begin position="8"/>
        <end position="347"/>
    </location>
</feature>
<dbReference type="InterPro" id="IPR020843">
    <property type="entry name" value="ER"/>
</dbReference>
<comment type="caution">
    <text evidence="6">The sequence shown here is derived from an EMBL/GenBank/DDBJ whole genome shotgun (WGS) entry which is preliminary data.</text>
</comment>
<name>A0A512N2D8_9HYPH</name>
<dbReference type="PROSITE" id="PS00059">
    <property type="entry name" value="ADH_ZINC"/>
    <property type="match status" value="1"/>
</dbReference>
<keyword evidence="1 4" id="KW-0479">Metal-binding</keyword>
<dbReference type="GO" id="GO:0016616">
    <property type="term" value="F:oxidoreductase activity, acting on the CH-OH group of donors, NAD or NADP as acceptor"/>
    <property type="evidence" value="ECO:0007669"/>
    <property type="project" value="UniProtKB-ARBA"/>
</dbReference>
<accession>A0A512N2D8</accession>
<sequence length="349" mass="37392">MRGVTFPGERAVEIMNFPDPTPGPGEVVLEMKASGMCGSDLHQYRRSKTVPRASGIPASSEPVIAGHEPCGVVVAVGPGVTAAEAKVGDRMMVHHYQGCTQCSHCRSGWQQLCQEVPVKVYGNNAHGGHAKYLKVPANTMVPLHEALSFTAGAAISCGSGTAYGALRRMNVSGRDTIAIFGQGPVGLAGTQFAKAMGARVIALDTSAQRLERAREFGADELVNPGSNDPVAAIKELTHGKYADLTLDTSSNRDARLNAIRSTKVWGTMCFVGEGGDITIDVSPHLLRRQMTLIASWTFSTVIQAECAAFCVERKVDVDKLFTHRWSLDQADEAYKLFDKQADGKGVFLI</sequence>
<dbReference type="SUPFAM" id="SSF51735">
    <property type="entry name" value="NAD(P)-binding Rossmann-fold domains"/>
    <property type="match status" value="1"/>
</dbReference>
<dbReference type="InterPro" id="IPR050129">
    <property type="entry name" value="Zn_alcohol_dh"/>
</dbReference>
<reference evidence="6 7" key="1">
    <citation type="submission" date="2019-07" db="EMBL/GenBank/DDBJ databases">
        <title>Whole genome shotgun sequence of Reyranella soli NBRC 108950.</title>
        <authorList>
            <person name="Hosoyama A."/>
            <person name="Uohara A."/>
            <person name="Ohji S."/>
            <person name="Ichikawa N."/>
        </authorList>
    </citation>
    <scope>NUCLEOTIDE SEQUENCE [LARGE SCALE GENOMIC DNA]</scope>
    <source>
        <strain evidence="6 7">NBRC 108950</strain>
    </source>
</reference>
<dbReference type="InterPro" id="IPR013149">
    <property type="entry name" value="ADH-like_C"/>
</dbReference>
<dbReference type="PANTHER" id="PTHR43401:SF2">
    <property type="entry name" value="L-THREONINE 3-DEHYDROGENASE"/>
    <property type="match status" value="1"/>
</dbReference>